<proteinExistence type="predicted"/>
<organism evidence="2 3">
    <name type="scientific">Candidatus Roizmanbacteria bacterium CG07_land_8_20_14_0_80_34_15</name>
    <dbReference type="NCBI Taxonomy" id="1974849"/>
    <lineage>
        <taxon>Bacteria</taxon>
        <taxon>Candidatus Roizmaniibacteriota</taxon>
    </lineage>
</organism>
<name>A0A2M6YTR5_9BACT</name>
<sequence>LSPPLIELFIKPGKAVMVAYKLENLGDPTFLNLKILPFEAKDSLGNIRIKSEFEGPVRFSLDNSELSLGKPFFLKTNSSQQILLRIRIPENITDGDYYYSLLAETNPPTAIEGVGSARTKATIGSNILVTISNSGNVDINPKITLFSTLGKVFDSSDKIPVVLTVVNKGKNMIKPEGQISLKGNFGETSKYDIISKNILAQSERMIEATPSSLMDCRERKCLFPTSLFLSGFFIGKYNLSTQIKFGENSPTIFASTIFYAFPFKIVAGILITVIIVIIIIKRNNQD</sequence>
<gene>
    <name evidence="2" type="ORF">COT02_03785</name>
</gene>
<feature type="non-terminal residue" evidence="2">
    <location>
        <position position="1"/>
    </location>
</feature>
<dbReference type="AlphaFoldDB" id="A0A2M6YTR5"/>
<evidence type="ECO:0000313" key="2">
    <source>
        <dbReference type="EMBL" id="PIU36876.1"/>
    </source>
</evidence>
<dbReference type="EMBL" id="PEWY01000109">
    <property type="protein sequence ID" value="PIU36876.1"/>
    <property type="molecule type" value="Genomic_DNA"/>
</dbReference>
<evidence type="ECO:0000313" key="3">
    <source>
        <dbReference type="Proteomes" id="UP000230184"/>
    </source>
</evidence>
<protein>
    <submittedName>
        <fullName evidence="2">Uncharacterized protein</fullName>
    </submittedName>
</protein>
<keyword evidence="1" id="KW-0812">Transmembrane</keyword>
<keyword evidence="1" id="KW-1133">Transmembrane helix</keyword>
<comment type="caution">
    <text evidence="2">The sequence shown here is derived from an EMBL/GenBank/DDBJ whole genome shotgun (WGS) entry which is preliminary data.</text>
</comment>
<accession>A0A2M6YTR5</accession>
<reference evidence="3" key="1">
    <citation type="submission" date="2017-09" db="EMBL/GenBank/DDBJ databases">
        <title>Depth-based differentiation of microbial function through sediment-hosted aquifers and enrichment of novel symbionts in the deep terrestrial subsurface.</title>
        <authorList>
            <person name="Probst A.J."/>
            <person name="Ladd B."/>
            <person name="Jarett J.K."/>
            <person name="Geller-Mcgrath D.E."/>
            <person name="Sieber C.M.K."/>
            <person name="Emerson J.B."/>
            <person name="Anantharaman K."/>
            <person name="Thomas B.C."/>
            <person name="Malmstrom R."/>
            <person name="Stieglmeier M."/>
            <person name="Klingl A."/>
            <person name="Woyke T."/>
            <person name="Ryan C.M."/>
            <person name="Banfield J.F."/>
        </authorList>
    </citation>
    <scope>NUCLEOTIDE SEQUENCE [LARGE SCALE GENOMIC DNA]</scope>
</reference>
<feature type="transmembrane region" description="Helical" evidence="1">
    <location>
        <begin position="259"/>
        <end position="280"/>
    </location>
</feature>
<evidence type="ECO:0000256" key="1">
    <source>
        <dbReference type="SAM" id="Phobius"/>
    </source>
</evidence>
<keyword evidence="1" id="KW-0472">Membrane</keyword>
<dbReference type="Proteomes" id="UP000230184">
    <property type="component" value="Unassembled WGS sequence"/>
</dbReference>